<dbReference type="AlphaFoldDB" id="A0A0A9F667"/>
<reference evidence="1" key="2">
    <citation type="journal article" date="2015" name="Data Brief">
        <title>Shoot transcriptome of the giant reed, Arundo donax.</title>
        <authorList>
            <person name="Barrero R.A."/>
            <person name="Guerrero F.D."/>
            <person name="Moolhuijzen P."/>
            <person name="Goolsby J.A."/>
            <person name="Tidwell J."/>
            <person name="Bellgard S.E."/>
            <person name="Bellgard M.I."/>
        </authorList>
    </citation>
    <scope>NUCLEOTIDE SEQUENCE</scope>
    <source>
        <tissue evidence="1">Shoot tissue taken approximately 20 cm above the soil surface</tissue>
    </source>
</reference>
<name>A0A0A9F667_ARUDO</name>
<sequence>MDLFHMEMLSEHHPKVSFCLSR</sequence>
<protein>
    <submittedName>
        <fullName evidence="1">Uncharacterized protein</fullName>
    </submittedName>
</protein>
<proteinExistence type="predicted"/>
<reference evidence="1" key="1">
    <citation type="submission" date="2014-09" db="EMBL/GenBank/DDBJ databases">
        <authorList>
            <person name="Magalhaes I.L.F."/>
            <person name="Oliveira U."/>
            <person name="Santos F.R."/>
            <person name="Vidigal T.H.D.A."/>
            <person name="Brescovit A.D."/>
            <person name="Santos A.J."/>
        </authorList>
    </citation>
    <scope>NUCLEOTIDE SEQUENCE</scope>
    <source>
        <tissue evidence="1">Shoot tissue taken approximately 20 cm above the soil surface</tissue>
    </source>
</reference>
<organism evidence="1">
    <name type="scientific">Arundo donax</name>
    <name type="common">Giant reed</name>
    <name type="synonym">Donax arundinaceus</name>
    <dbReference type="NCBI Taxonomy" id="35708"/>
    <lineage>
        <taxon>Eukaryota</taxon>
        <taxon>Viridiplantae</taxon>
        <taxon>Streptophyta</taxon>
        <taxon>Embryophyta</taxon>
        <taxon>Tracheophyta</taxon>
        <taxon>Spermatophyta</taxon>
        <taxon>Magnoliopsida</taxon>
        <taxon>Liliopsida</taxon>
        <taxon>Poales</taxon>
        <taxon>Poaceae</taxon>
        <taxon>PACMAD clade</taxon>
        <taxon>Arundinoideae</taxon>
        <taxon>Arundineae</taxon>
        <taxon>Arundo</taxon>
    </lineage>
</organism>
<dbReference type="EMBL" id="GBRH01190039">
    <property type="protein sequence ID" value="JAE07857.1"/>
    <property type="molecule type" value="Transcribed_RNA"/>
</dbReference>
<evidence type="ECO:0000313" key="1">
    <source>
        <dbReference type="EMBL" id="JAE07857.1"/>
    </source>
</evidence>
<accession>A0A0A9F667</accession>